<dbReference type="Proteomes" id="UP001489333">
    <property type="component" value="Unassembled WGS sequence"/>
</dbReference>
<dbReference type="Pfam" id="PF04657">
    <property type="entry name" value="DMT_YdcZ"/>
    <property type="match status" value="1"/>
</dbReference>
<dbReference type="InterPro" id="IPR006750">
    <property type="entry name" value="YdcZ"/>
</dbReference>
<proteinExistence type="predicted"/>
<dbReference type="PANTHER" id="PTHR34821:SF2">
    <property type="entry name" value="INNER MEMBRANE PROTEIN YDCZ"/>
    <property type="match status" value="1"/>
</dbReference>
<comment type="caution">
    <text evidence="2">The sequence shown here is derived from an EMBL/GenBank/DDBJ whole genome shotgun (WGS) entry which is preliminary data.</text>
</comment>
<dbReference type="RefSeq" id="WP_311890484.1">
    <property type="nucleotide sequence ID" value="NZ_JBCHKU010000014.1"/>
</dbReference>
<feature type="transmembrane region" description="Helical" evidence="1">
    <location>
        <begin position="88"/>
        <end position="107"/>
    </location>
</feature>
<accession>A0ABU9UUE4</accession>
<keyword evidence="3" id="KW-1185">Reference proteome</keyword>
<keyword evidence="1" id="KW-1133">Transmembrane helix</keyword>
<keyword evidence="1" id="KW-0472">Membrane</keyword>
<dbReference type="EMBL" id="JBCHKU010000014">
    <property type="protein sequence ID" value="MEM6249151.1"/>
    <property type="molecule type" value="Genomic_DNA"/>
</dbReference>
<dbReference type="PANTHER" id="PTHR34821">
    <property type="entry name" value="INNER MEMBRANE PROTEIN YDCZ"/>
    <property type="match status" value="1"/>
</dbReference>
<gene>
    <name evidence="2" type="ORF">AAGS29_11160</name>
</gene>
<feature type="transmembrane region" description="Helical" evidence="1">
    <location>
        <begin position="28"/>
        <end position="52"/>
    </location>
</feature>
<feature type="transmembrane region" description="Helical" evidence="1">
    <location>
        <begin position="114"/>
        <end position="135"/>
    </location>
</feature>
<evidence type="ECO:0000313" key="2">
    <source>
        <dbReference type="EMBL" id="MEM6249151.1"/>
    </source>
</evidence>
<sequence length="141" mass="15135">MALFIAIALLNGGLITLSRILNGMQARRIGALMASLCNHVVGFVLLSLLIYLQATDDALIKPPFYVYWGGIIGAVFVAINSWVLPQLGAMYCSLLVICGQMLTGVVIDGMLHGISYIAWFGVLVMLAGIGLLHLIKQRSSS</sequence>
<name>A0ABU9UUE4_9GAMM</name>
<evidence type="ECO:0000256" key="1">
    <source>
        <dbReference type="SAM" id="Phobius"/>
    </source>
</evidence>
<protein>
    <submittedName>
        <fullName evidence="2">DMT family transporter</fullName>
    </submittedName>
</protein>
<organism evidence="2 3">
    <name type="scientific">Shewanella vaxholmensis</name>
    <dbReference type="NCBI Taxonomy" id="3063535"/>
    <lineage>
        <taxon>Bacteria</taxon>
        <taxon>Pseudomonadati</taxon>
        <taxon>Pseudomonadota</taxon>
        <taxon>Gammaproteobacteria</taxon>
        <taxon>Alteromonadales</taxon>
        <taxon>Shewanellaceae</taxon>
        <taxon>Shewanella</taxon>
    </lineage>
</organism>
<reference evidence="2 3" key="1">
    <citation type="submission" date="2024-04" db="EMBL/GenBank/DDBJ databases">
        <title>Novel Shewanella species isolated from Baltic Sea sediments.</title>
        <authorList>
            <person name="Martin-Rodriguez A.J."/>
            <person name="Fernandez-Juarez V."/>
            <person name="Valeriano V.D."/>
            <person name="Mihindukulasooriya I."/>
            <person name="Ceresnova L."/>
            <person name="Joffre E."/>
            <person name="Jensie-Markopoulos S."/>
            <person name="Moore E.R.B."/>
            <person name="Sjoling A."/>
        </authorList>
    </citation>
    <scope>NUCLEOTIDE SEQUENCE [LARGE SCALE GENOMIC DNA]</scope>
    <source>
        <strain evidence="2 3">VAX-SP0-0CM-1</strain>
    </source>
</reference>
<feature type="transmembrane region" description="Helical" evidence="1">
    <location>
        <begin position="64"/>
        <end position="82"/>
    </location>
</feature>
<keyword evidence="1" id="KW-0812">Transmembrane</keyword>
<evidence type="ECO:0000313" key="3">
    <source>
        <dbReference type="Proteomes" id="UP001489333"/>
    </source>
</evidence>